<dbReference type="InterPro" id="IPR016009">
    <property type="entry name" value="tRNA_MeTrfase_TRMD/TRM10"/>
</dbReference>
<evidence type="ECO:0000256" key="15">
    <source>
        <dbReference type="HAMAP-Rule" id="MF_00605"/>
    </source>
</evidence>
<dbReference type="EMBL" id="OJIN01000135">
    <property type="protein sequence ID" value="SPD74241.1"/>
    <property type="molecule type" value="Genomic_DNA"/>
</dbReference>
<evidence type="ECO:0000256" key="4">
    <source>
        <dbReference type="ARBA" id="ARBA00011738"/>
    </source>
</evidence>
<evidence type="ECO:0000256" key="1">
    <source>
        <dbReference type="ARBA" id="ARBA00002634"/>
    </source>
</evidence>
<keyword evidence="10 15" id="KW-0949">S-adenosyl-L-methionine</keyword>
<dbReference type="PANTHER" id="PTHR46417">
    <property type="entry name" value="TRNA (GUANINE-N(1)-)-METHYLTRANSFERASE"/>
    <property type="match status" value="1"/>
</dbReference>
<gene>
    <name evidence="15 19" type="primary">trmD</name>
    <name evidence="19" type="ORF">PITCH_A220008</name>
</gene>
<evidence type="ECO:0000256" key="12">
    <source>
        <dbReference type="ARBA" id="ARBA00029736"/>
    </source>
</evidence>
<organism evidence="19">
    <name type="scientific">uncultured Desulfobacterium sp</name>
    <dbReference type="NCBI Taxonomy" id="201089"/>
    <lineage>
        <taxon>Bacteria</taxon>
        <taxon>Pseudomonadati</taxon>
        <taxon>Thermodesulfobacteriota</taxon>
        <taxon>Desulfobacteria</taxon>
        <taxon>Desulfobacterales</taxon>
        <taxon>Desulfobacteriaceae</taxon>
        <taxon>Desulfobacterium</taxon>
        <taxon>environmental samples</taxon>
    </lineage>
</organism>
<keyword evidence="9 15" id="KW-0808">Transferase</keyword>
<proteinExistence type="inferred from homology"/>
<dbReference type="GO" id="GO:0052906">
    <property type="term" value="F:tRNA (guanine(37)-N1)-methyltransferase activity"/>
    <property type="evidence" value="ECO:0007669"/>
    <property type="project" value="UniProtKB-UniRule"/>
</dbReference>
<evidence type="ECO:0000313" key="19">
    <source>
        <dbReference type="EMBL" id="SPD74241.1"/>
    </source>
</evidence>
<dbReference type="FunFam" id="1.10.1270.20:FF:000001">
    <property type="entry name" value="tRNA (guanine-N(1)-)-methyltransferase"/>
    <property type="match status" value="1"/>
</dbReference>
<dbReference type="EC" id="2.1.1.228" evidence="5 15"/>
<dbReference type="GO" id="GO:0005829">
    <property type="term" value="C:cytosol"/>
    <property type="evidence" value="ECO:0007669"/>
    <property type="project" value="TreeGrafter"/>
</dbReference>
<evidence type="ECO:0000256" key="2">
    <source>
        <dbReference type="ARBA" id="ARBA00004496"/>
    </source>
</evidence>
<dbReference type="GO" id="GO:0002939">
    <property type="term" value="P:tRNA N1-guanine methylation"/>
    <property type="evidence" value="ECO:0007669"/>
    <property type="project" value="TreeGrafter"/>
</dbReference>
<protein>
    <recommendedName>
        <fullName evidence="6 15">tRNA (guanine-N(1)-)-methyltransferase</fullName>
        <ecNumber evidence="5 15">2.1.1.228</ecNumber>
    </recommendedName>
    <alternativeName>
        <fullName evidence="12 15">M1G-methyltransferase</fullName>
    </alternativeName>
    <alternativeName>
        <fullName evidence="13 15">tRNA [GM37] methyltransferase</fullName>
    </alternativeName>
</protein>
<evidence type="ECO:0000256" key="13">
    <source>
        <dbReference type="ARBA" id="ARBA00033392"/>
    </source>
</evidence>
<feature type="binding site" evidence="15 16">
    <location>
        <position position="111"/>
    </location>
    <ligand>
        <name>S-adenosyl-L-methionine</name>
        <dbReference type="ChEBI" id="CHEBI:59789"/>
    </ligand>
</feature>
<dbReference type="PIRSF" id="PIRSF000386">
    <property type="entry name" value="tRNA_mtase"/>
    <property type="match status" value="1"/>
</dbReference>
<evidence type="ECO:0000256" key="11">
    <source>
        <dbReference type="ARBA" id="ARBA00022694"/>
    </source>
</evidence>
<dbReference type="PANTHER" id="PTHR46417:SF1">
    <property type="entry name" value="TRNA (GUANINE-N(1)-)-METHYLTRANSFERASE"/>
    <property type="match status" value="1"/>
</dbReference>
<evidence type="ECO:0000256" key="14">
    <source>
        <dbReference type="ARBA" id="ARBA00047783"/>
    </source>
</evidence>
<evidence type="ECO:0000256" key="5">
    <source>
        <dbReference type="ARBA" id="ARBA00012807"/>
    </source>
</evidence>
<evidence type="ECO:0000256" key="10">
    <source>
        <dbReference type="ARBA" id="ARBA00022691"/>
    </source>
</evidence>
<keyword evidence="11 15" id="KW-0819">tRNA processing</keyword>
<dbReference type="CDD" id="cd18080">
    <property type="entry name" value="TrmD-like"/>
    <property type="match status" value="1"/>
</dbReference>
<dbReference type="FunFam" id="3.40.1280.10:FF:000001">
    <property type="entry name" value="tRNA (guanine-N(1)-)-methyltransferase"/>
    <property type="match status" value="1"/>
</dbReference>
<comment type="similarity">
    <text evidence="3 15 17">Belongs to the RNA methyltransferase TrmD family.</text>
</comment>
<feature type="binding site" evidence="15 16">
    <location>
        <begin position="131"/>
        <end position="136"/>
    </location>
    <ligand>
        <name>S-adenosyl-L-methionine</name>
        <dbReference type="ChEBI" id="CHEBI:59789"/>
    </ligand>
</feature>
<comment type="catalytic activity">
    <reaction evidence="14 15 17">
        <text>guanosine(37) in tRNA + S-adenosyl-L-methionine = N(1)-methylguanosine(37) in tRNA + S-adenosyl-L-homocysteine + H(+)</text>
        <dbReference type="Rhea" id="RHEA:36899"/>
        <dbReference type="Rhea" id="RHEA-COMP:10145"/>
        <dbReference type="Rhea" id="RHEA-COMP:10147"/>
        <dbReference type="ChEBI" id="CHEBI:15378"/>
        <dbReference type="ChEBI" id="CHEBI:57856"/>
        <dbReference type="ChEBI" id="CHEBI:59789"/>
        <dbReference type="ChEBI" id="CHEBI:73542"/>
        <dbReference type="ChEBI" id="CHEBI:74269"/>
        <dbReference type="EC" id="2.1.1.228"/>
    </reaction>
</comment>
<evidence type="ECO:0000256" key="6">
    <source>
        <dbReference type="ARBA" id="ARBA00014679"/>
    </source>
</evidence>
<reference evidence="19" key="1">
    <citation type="submission" date="2018-01" db="EMBL/GenBank/DDBJ databases">
        <authorList>
            <person name="Regsiter A."/>
            <person name="William W."/>
        </authorList>
    </citation>
    <scope>NUCLEOTIDE SEQUENCE</scope>
    <source>
        <strain evidence="19">TRIP AH-1</strain>
    </source>
</reference>
<dbReference type="AlphaFoldDB" id="A0A445MY07"/>
<evidence type="ECO:0000256" key="3">
    <source>
        <dbReference type="ARBA" id="ARBA00007630"/>
    </source>
</evidence>
<evidence type="ECO:0000259" key="18">
    <source>
        <dbReference type="Pfam" id="PF01746"/>
    </source>
</evidence>
<evidence type="ECO:0000256" key="8">
    <source>
        <dbReference type="ARBA" id="ARBA00022603"/>
    </source>
</evidence>
<comment type="subcellular location">
    <subcellularLocation>
        <location evidence="2 15 17">Cytoplasm</location>
    </subcellularLocation>
</comment>
<dbReference type="NCBIfam" id="NF000648">
    <property type="entry name" value="PRK00026.1"/>
    <property type="match status" value="1"/>
</dbReference>
<name>A0A445MY07_9BACT</name>
<dbReference type="InterPro" id="IPR023148">
    <property type="entry name" value="tRNA_m1G_MeTrfase_C_sf"/>
</dbReference>
<dbReference type="InterPro" id="IPR002649">
    <property type="entry name" value="tRNA_m1G_MeTrfase_TrmD"/>
</dbReference>
<comment type="subunit">
    <text evidence="4 15 17">Homodimer.</text>
</comment>
<keyword evidence="8 15" id="KW-0489">Methyltransferase</keyword>
<dbReference type="Gene3D" id="3.40.1280.10">
    <property type="match status" value="1"/>
</dbReference>
<keyword evidence="7 15" id="KW-0963">Cytoplasm</keyword>
<accession>A0A445MY07</accession>
<feature type="domain" description="tRNA methyltransferase TRMD/TRM10-type" evidence="18">
    <location>
        <begin position="1"/>
        <end position="224"/>
    </location>
</feature>
<evidence type="ECO:0000256" key="17">
    <source>
        <dbReference type="RuleBase" id="RU003464"/>
    </source>
</evidence>
<dbReference type="Pfam" id="PF01746">
    <property type="entry name" value="tRNA_m1G_MT"/>
    <property type="match status" value="1"/>
</dbReference>
<dbReference type="InterPro" id="IPR029028">
    <property type="entry name" value="Alpha/beta_knot_MTases"/>
</dbReference>
<dbReference type="NCBIfam" id="TIGR00088">
    <property type="entry name" value="trmD"/>
    <property type="match status" value="1"/>
</dbReference>
<sequence>MRFDVLTIFPSLFYGHLEEGILGRAVKRGLVDIRLINIRDFATGVHKATDDRPYGGGDGMVMTPEPLTKALESIERLDRSLVILLSPQGKTFDQEAAWDCTEWDQLILICGRYEGVDERIRLGCIDREISIGDYVLSGGEIGALVVMDAVSRLIPGVLGGERSNQEDSFQDGLLEYPQYTRPRVFKGREVPPVLLSGDHEKIRQWRRRESLKRTLERRPDLLKKARLTSEDEKFLAELKSQ</sequence>
<evidence type="ECO:0000256" key="16">
    <source>
        <dbReference type="PIRSR" id="PIRSR000386-1"/>
    </source>
</evidence>
<evidence type="ECO:0000256" key="9">
    <source>
        <dbReference type="ARBA" id="ARBA00022679"/>
    </source>
</evidence>
<dbReference type="InterPro" id="IPR029026">
    <property type="entry name" value="tRNA_m1G_MTases_N"/>
</dbReference>
<dbReference type="HAMAP" id="MF_00605">
    <property type="entry name" value="TrmD"/>
    <property type="match status" value="1"/>
</dbReference>
<dbReference type="Gene3D" id="1.10.1270.20">
    <property type="entry name" value="tRNA(m1g37)methyltransferase, domain 2"/>
    <property type="match status" value="1"/>
</dbReference>
<comment type="function">
    <text evidence="1 15 17">Specifically methylates guanosine-37 in various tRNAs.</text>
</comment>
<evidence type="ECO:0000256" key="7">
    <source>
        <dbReference type="ARBA" id="ARBA00022490"/>
    </source>
</evidence>
<dbReference type="SUPFAM" id="SSF75217">
    <property type="entry name" value="alpha/beta knot"/>
    <property type="match status" value="1"/>
</dbReference>